<dbReference type="Proteomes" id="UP000772181">
    <property type="component" value="Unassembled WGS sequence"/>
</dbReference>
<gene>
    <name evidence="2" type="ORF">HY730_01770</name>
</gene>
<evidence type="ECO:0000313" key="3">
    <source>
        <dbReference type="Proteomes" id="UP000772181"/>
    </source>
</evidence>
<sequence>MSGGRNKSISLLQEEIKAAHQLLEGTVGEVTIEQIHWHPAGTAIPLGASYAHVILSEDAIVNGILIGGTPLFAGEWKGKTGVSELPPMPNPNAPGLPDWREWSRRVKVELPTLRKYALAVYAASDAYLATLIDEDLRHPVSLAALGMGEATIEFMLINGVLGHAFTHCGEISCLKGLQGGRGYPF</sequence>
<comment type="caution">
    <text evidence="2">The sequence shown here is derived from an EMBL/GenBank/DDBJ whole genome shotgun (WGS) entry which is preliminary data.</text>
</comment>
<dbReference type="InterPro" id="IPR034660">
    <property type="entry name" value="DinB/YfiT-like"/>
</dbReference>
<feature type="domain" description="DinB-like" evidence="1">
    <location>
        <begin position="16"/>
        <end position="171"/>
    </location>
</feature>
<evidence type="ECO:0000259" key="1">
    <source>
        <dbReference type="Pfam" id="PF12867"/>
    </source>
</evidence>
<reference evidence="2" key="1">
    <citation type="submission" date="2020-07" db="EMBL/GenBank/DDBJ databases">
        <title>Huge and variable diversity of episymbiotic CPR bacteria and DPANN archaea in groundwater ecosystems.</title>
        <authorList>
            <person name="He C.Y."/>
            <person name="Keren R."/>
            <person name="Whittaker M."/>
            <person name="Farag I.F."/>
            <person name="Doudna J."/>
            <person name="Cate J.H.D."/>
            <person name="Banfield J.F."/>
        </authorList>
    </citation>
    <scope>NUCLEOTIDE SEQUENCE</scope>
    <source>
        <strain evidence="2">NC_groundwater_1482_Ag_S-0.65um_47_24</strain>
    </source>
</reference>
<organism evidence="2 3">
    <name type="scientific">Tectimicrobiota bacterium</name>
    <dbReference type="NCBI Taxonomy" id="2528274"/>
    <lineage>
        <taxon>Bacteria</taxon>
        <taxon>Pseudomonadati</taxon>
        <taxon>Nitrospinota/Tectimicrobiota group</taxon>
        <taxon>Candidatus Tectimicrobiota</taxon>
    </lineage>
</organism>
<evidence type="ECO:0000313" key="2">
    <source>
        <dbReference type="EMBL" id="MBI4595088.1"/>
    </source>
</evidence>
<name>A0A933GKM0_UNCTE</name>
<protein>
    <submittedName>
        <fullName evidence="2">DinB family protein</fullName>
    </submittedName>
</protein>
<dbReference type="Gene3D" id="1.20.120.450">
    <property type="entry name" value="dinb family like domain"/>
    <property type="match status" value="1"/>
</dbReference>
<accession>A0A933GKM0</accession>
<dbReference type="SUPFAM" id="SSF109854">
    <property type="entry name" value="DinB/YfiT-like putative metalloenzymes"/>
    <property type="match status" value="1"/>
</dbReference>
<dbReference type="AlphaFoldDB" id="A0A933GKM0"/>
<dbReference type="InterPro" id="IPR024775">
    <property type="entry name" value="DinB-like"/>
</dbReference>
<dbReference type="Pfam" id="PF12867">
    <property type="entry name" value="DinB_2"/>
    <property type="match status" value="1"/>
</dbReference>
<proteinExistence type="predicted"/>
<dbReference type="EMBL" id="JACQWF010000083">
    <property type="protein sequence ID" value="MBI4595088.1"/>
    <property type="molecule type" value="Genomic_DNA"/>
</dbReference>